<gene>
    <name evidence="3" type="ORF">MBCUR_15390</name>
</gene>
<dbReference type="PANTHER" id="PTHR43236:SF2">
    <property type="entry name" value="BLL0069 PROTEIN"/>
    <property type="match status" value="1"/>
</dbReference>
<protein>
    <recommendedName>
        <fullName evidence="2">IrrE N-terminal-like domain-containing protein</fullName>
    </recommendedName>
</protein>
<reference evidence="3 4" key="1">
    <citation type="submission" date="2016-04" db="EMBL/GenBank/DDBJ databases">
        <title>Genome sequence of Methanobrevibacter curvatus DSM 11111.</title>
        <authorList>
            <person name="Poehlein A."/>
            <person name="Seedorf H."/>
            <person name="Daniel R."/>
        </authorList>
    </citation>
    <scope>NUCLEOTIDE SEQUENCE [LARGE SCALE GENOMIC DNA]</scope>
    <source>
        <strain evidence="3 4">DSM 11111</strain>
    </source>
</reference>
<dbReference type="Proteomes" id="UP000077245">
    <property type="component" value="Unassembled WGS sequence"/>
</dbReference>
<accession>A0A165ZSJ5</accession>
<keyword evidence="4" id="KW-1185">Reference proteome</keyword>
<dbReference type="OrthoDB" id="78367at2157"/>
<dbReference type="RefSeq" id="WP_067092241.1">
    <property type="nucleotide sequence ID" value="NZ_LWMV01000194.1"/>
</dbReference>
<evidence type="ECO:0000259" key="2">
    <source>
        <dbReference type="Pfam" id="PF06114"/>
    </source>
</evidence>
<dbReference type="Pfam" id="PF06114">
    <property type="entry name" value="Peptidase_M78"/>
    <property type="match status" value="1"/>
</dbReference>
<dbReference type="PANTHER" id="PTHR43236">
    <property type="entry name" value="ANTITOXIN HIGA1"/>
    <property type="match status" value="1"/>
</dbReference>
<dbReference type="Gene3D" id="1.10.10.2910">
    <property type="match status" value="1"/>
</dbReference>
<dbReference type="InterPro" id="IPR010359">
    <property type="entry name" value="IrrE_HExxH"/>
</dbReference>
<evidence type="ECO:0000256" key="1">
    <source>
        <dbReference type="SAM" id="MobiDB-lite"/>
    </source>
</evidence>
<evidence type="ECO:0000313" key="4">
    <source>
        <dbReference type="Proteomes" id="UP000077245"/>
    </source>
</evidence>
<evidence type="ECO:0000313" key="3">
    <source>
        <dbReference type="EMBL" id="KZX11104.1"/>
    </source>
</evidence>
<dbReference type="PATRIC" id="fig|49547.3.peg.1643"/>
<organism evidence="3 4">
    <name type="scientific">Methanobrevibacter curvatus</name>
    <dbReference type="NCBI Taxonomy" id="49547"/>
    <lineage>
        <taxon>Archaea</taxon>
        <taxon>Methanobacteriati</taxon>
        <taxon>Methanobacteriota</taxon>
        <taxon>Methanomada group</taxon>
        <taxon>Methanobacteria</taxon>
        <taxon>Methanobacteriales</taxon>
        <taxon>Methanobacteriaceae</taxon>
        <taxon>Methanobrevibacter</taxon>
    </lineage>
</organism>
<dbReference type="STRING" id="49547.MBCUR_15390"/>
<proteinExistence type="predicted"/>
<dbReference type="EMBL" id="LWMV01000194">
    <property type="protein sequence ID" value="KZX11104.1"/>
    <property type="molecule type" value="Genomic_DNA"/>
</dbReference>
<dbReference type="AlphaFoldDB" id="A0A165ZSJ5"/>
<name>A0A165ZSJ5_9EURY</name>
<feature type="domain" description="IrrE N-terminal-like" evidence="2">
    <location>
        <begin position="187"/>
        <end position="303"/>
    </location>
</feature>
<sequence length="396" mass="46698">MVYRVKVNPLMIKKAREEIGLSFYQLPQILKDAKEWEEGTKQPTWKDLRNLAKKYKRPPVFYLMSEPLKEEGEDIIEFRSPEKIEEYSYELNLEIRRVKYRRNIFLNLNTEMGNILPDFSRFVFKNKSSSKKPNYKEINYKDLGKHIRNFLEIPFETQKNWLKNDNDKPKYDHSMFLYQWKERLADLGVLVFETEKVSKSEMSGMSLYFDLCPIILLNGKDSYNRRIFTLIHELSHLVMRESTICDVDIHNSNETFCNKVAAEVLVPKDTLKNNIIFYNNGNINYSGLSNIYGVSQQVIAYRLANIGKIGQNEVKQKINEITEKNQIKEERQAQRNKKSNGGGMSKPAKKKKYEGQPYTRFILNAYENNLISSSRFMRYLDIPVDKIDKLHDVLYG</sequence>
<comment type="caution">
    <text evidence="3">The sequence shown here is derived from an EMBL/GenBank/DDBJ whole genome shotgun (WGS) entry which is preliminary data.</text>
</comment>
<dbReference type="InterPro" id="IPR052345">
    <property type="entry name" value="Rad_response_metalloprotease"/>
</dbReference>
<feature type="region of interest" description="Disordered" evidence="1">
    <location>
        <begin position="325"/>
        <end position="352"/>
    </location>
</feature>